<gene>
    <name evidence="2" type="ORF">ACFQVC_39580</name>
</gene>
<evidence type="ECO:0000256" key="1">
    <source>
        <dbReference type="SAM" id="MobiDB-lite"/>
    </source>
</evidence>
<dbReference type="InterPro" id="IPR045754">
    <property type="entry name" value="DUF6182"/>
</dbReference>
<evidence type="ECO:0000313" key="3">
    <source>
        <dbReference type="Proteomes" id="UP001596523"/>
    </source>
</evidence>
<dbReference type="Proteomes" id="UP001596523">
    <property type="component" value="Unassembled WGS sequence"/>
</dbReference>
<proteinExistence type="predicted"/>
<evidence type="ECO:0000313" key="2">
    <source>
        <dbReference type="EMBL" id="MFC7310301.1"/>
    </source>
</evidence>
<feature type="region of interest" description="Disordered" evidence="1">
    <location>
        <begin position="64"/>
        <end position="88"/>
    </location>
</feature>
<keyword evidence="3" id="KW-1185">Reference proteome</keyword>
<dbReference type="EMBL" id="JBHTCF010000031">
    <property type="protein sequence ID" value="MFC7310301.1"/>
    <property type="molecule type" value="Genomic_DNA"/>
</dbReference>
<protein>
    <submittedName>
        <fullName evidence="2">DUF6182 family protein</fullName>
    </submittedName>
</protein>
<dbReference type="RefSeq" id="WP_381840563.1">
    <property type="nucleotide sequence ID" value="NZ_JBHTCF010000031.1"/>
</dbReference>
<name>A0ABW2JVT6_9ACTN</name>
<accession>A0ABW2JVT6</accession>
<dbReference type="Pfam" id="PF19680">
    <property type="entry name" value="DUF6182"/>
    <property type="match status" value="1"/>
</dbReference>
<comment type="caution">
    <text evidence="2">The sequence shown here is derived from an EMBL/GenBank/DDBJ whole genome shotgun (WGS) entry which is preliminary data.</text>
</comment>
<organism evidence="2 3">
    <name type="scientific">Streptomyces monticola</name>
    <dbReference type="NCBI Taxonomy" id="2666263"/>
    <lineage>
        <taxon>Bacteria</taxon>
        <taxon>Bacillati</taxon>
        <taxon>Actinomycetota</taxon>
        <taxon>Actinomycetes</taxon>
        <taxon>Kitasatosporales</taxon>
        <taxon>Streptomycetaceae</taxon>
        <taxon>Streptomyces</taxon>
    </lineage>
</organism>
<sequence>MNAGAPTVPGALVAAELPDGVPGTCISQALLLEAAARRITAARPELAGRHDLMSFDGLLAAQRDIEGGGENGGDGESTGAGTGAGRDGDGDGGTLAAVVLRSVDLAAWSRATCGYALSLTPAQSALWRRSFTRTVFLAGNPEQLTRRFPFAQVADDLSAAWTSPGPAAETAALRRLLKLFVGRAALPDRPDTVIEVPGTPAPGARPPVHRGLYLATSGCTLAEALVHLNHVLAEAVLDGLIAGGDRLTLHQVPRLVGVPGRLAAVRVAAEHHLPGRLKAAAGLTEETRLV</sequence>
<feature type="compositionally biased region" description="Gly residues" evidence="1">
    <location>
        <begin position="68"/>
        <end position="85"/>
    </location>
</feature>
<reference evidence="3" key="1">
    <citation type="journal article" date="2019" name="Int. J. Syst. Evol. Microbiol.">
        <title>The Global Catalogue of Microorganisms (GCM) 10K type strain sequencing project: providing services to taxonomists for standard genome sequencing and annotation.</title>
        <authorList>
            <consortium name="The Broad Institute Genomics Platform"/>
            <consortium name="The Broad Institute Genome Sequencing Center for Infectious Disease"/>
            <person name="Wu L."/>
            <person name="Ma J."/>
        </authorList>
    </citation>
    <scope>NUCLEOTIDE SEQUENCE [LARGE SCALE GENOMIC DNA]</scope>
    <source>
        <strain evidence="3">SYNS20</strain>
    </source>
</reference>